<dbReference type="eggNOG" id="ENOG50346MN">
    <property type="taxonomic scope" value="Bacteria"/>
</dbReference>
<dbReference type="KEGG" id="cat:CA2559_00450"/>
<evidence type="ECO:0000313" key="1">
    <source>
        <dbReference type="EMBL" id="EAP87179.1"/>
    </source>
</evidence>
<dbReference type="AlphaFoldDB" id="A3U4L2"/>
<dbReference type="EMBL" id="CP002046">
    <property type="protein sequence ID" value="EAP87179.1"/>
    <property type="molecule type" value="Genomic_DNA"/>
</dbReference>
<evidence type="ECO:0000313" key="2">
    <source>
        <dbReference type="Proteomes" id="UP000002297"/>
    </source>
</evidence>
<dbReference type="OrthoDB" id="1444923at2"/>
<sequence length="198" mass="23826">MKKTLTTIIFLISITCFSQDLNKETHYYFQGNQITKTQFESFDNRKIYTRTIENDSLIIEKIYLHKSIGKLDSIQLKQVTMFLTKIIGSEFNQEKKTMIHLYRENDKNIYSDSKYKKYWKWIKNNSKRYQSFLIGTKDSQIEPNKKKHIYLDQYDLIEKLFFQSSDFKINHILIKPNGEIYIYFGLNDILHALDWSVD</sequence>
<reference evidence="1 2" key="1">
    <citation type="journal article" date="2010" name="J. Bacteriol.">
        <title>The complete genome sequence of Croceibacter atlanticus HTCC2559T.</title>
        <authorList>
            <person name="Oh H.M."/>
            <person name="Kang I."/>
            <person name="Ferriera S."/>
            <person name="Giovannoni S.J."/>
            <person name="Cho J.C."/>
        </authorList>
    </citation>
    <scope>NUCLEOTIDE SEQUENCE [LARGE SCALE GENOMIC DNA]</scope>
    <source>
        <strain evidence="2">ATCC BAA-628 / HTCC2559 / KCTC 12090</strain>
    </source>
</reference>
<dbReference type="GeneID" id="89451893"/>
<protein>
    <submittedName>
        <fullName evidence="1">Uncharacterized protein</fullName>
    </submittedName>
</protein>
<dbReference type="RefSeq" id="WP_013185860.1">
    <property type="nucleotide sequence ID" value="NC_014230.1"/>
</dbReference>
<dbReference type="HOGENOM" id="CLU_1376174_0_0_10"/>
<accession>A3U4L2</accession>
<name>A3U4L2_CROAH</name>
<dbReference type="Proteomes" id="UP000002297">
    <property type="component" value="Chromosome"/>
</dbReference>
<proteinExistence type="predicted"/>
<organism evidence="1 2">
    <name type="scientific">Croceibacter atlanticus (strain ATCC BAA-628 / JCM 21780 / CIP 108009 / IAM 15332 / KCTC 12090 / HTCC2559)</name>
    <dbReference type="NCBI Taxonomy" id="216432"/>
    <lineage>
        <taxon>Bacteria</taxon>
        <taxon>Pseudomonadati</taxon>
        <taxon>Bacteroidota</taxon>
        <taxon>Flavobacteriia</taxon>
        <taxon>Flavobacteriales</taxon>
        <taxon>Flavobacteriaceae</taxon>
        <taxon>Croceibacter</taxon>
    </lineage>
</organism>
<gene>
    <name evidence="1" type="ordered locus">CA2559_00450</name>
</gene>
<keyword evidence="2" id="KW-1185">Reference proteome</keyword>